<dbReference type="EMBL" id="QHKI01000048">
    <property type="protein sequence ID" value="RSM75364.1"/>
    <property type="molecule type" value="Genomic_DNA"/>
</dbReference>
<dbReference type="InterPro" id="IPR013325">
    <property type="entry name" value="RNA_pol_sigma_r2"/>
</dbReference>
<organism evidence="7 8">
    <name type="scientific">Kibdelosporangium aridum</name>
    <dbReference type="NCBI Taxonomy" id="2030"/>
    <lineage>
        <taxon>Bacteria</taxon>
        <taxon>Bacillati</taxon>
        <taxon>Actinomycetota</taxon>
        <taxon>Actinomycetes</taxon>
        <taxon>Pseudonocardiales</taxon>
        <taxon>Pseudonocardiaceae</taxon>
        <taxon>Kibdelosporangium</taxon>
    </lineage>
</organism>
<dbReference type="SUPFAM" id="SSF88659">
    <property type="entry name" value="Sigma3 and sigma4 domains of RNA polymerase sigma factors"/>
    <property type="match status" value="1"/>
</dbReference>
<dbReference type="GO" id="GO:0003677">
    <property type="term" value="F:DNA binding"/>
    <property type="evidence" value="ECO:0007669"/>
    <property type="project" value="InterPro"/>
</dbReference>
<dbReference type="PANTHER" id="PTHR43133:SF62">
    <property type="entry name" value="RNA POLYMERASE SIGMA FACTOR SIGZ"/>
    <property type="match status" value="1"/>
</dbReference>
<keyword evidence="4" id="KW-0804">Transcription</keyword>
<dbReference type="InterPro" id="IPR007627">
    <property type="entry name" value="RNA_pol_sigma70_r2"/>
</dbReference>
<evidence type="ECO:0000259" key="6">
    <source>
        <dbReference type="Pfam" id="PF08281"/>
    </source>
</evidence>
<evidence type="ECO:0000256" key="1">
    <source>
        <dbReference type="ARBA" id="ARBA00010641"/>
    </source>
</evidence>
<dbReference type="Pfam" id="PF08281">
    <property type="entry name" value="Sigma70_r4_2"/>
    <property type="match status" value="1"/>
</dbReference>
<dbReference type="Pfam" id="PF04542">
    <property type="entry name" value="Sigma70_r2"/>
    <property type="match status" value="1"/>
</dbReference>
<evidence type="ECO:0000313" key="8">
    <source>
        <dbReference type="Proteomes" id="UP000287547"/>
    </source>
</evidence>
<dbReference type="Gene3D" id="1.10.1740.10">
    <property type="match status" value="1"/>
</dbReference>
<dbReference type="InterPro" id="IPR013324">
    <property type="entry name" value="RNA_pol_sigma_r3/r4-like"/>
</dbReference>
<name>A0A428YXV9_KIBAR</name>
<dbReference type="CDD" id="cd06171">
    <property type="entry name" value="Sigma70_r4"/>
    <property type="match status" value="1"/>
</dbReference>
<proteinExistence type="inferred from homology"/>
<dbReference type="OrthoDB" id="5243766at2"/>
<evidence type="ECO:0000313" key="7">
    <source>
        <dbReference type="EMBL" id="RSM75364.1"/>
    </source>
</evidence>
<dbReference type="InterPro" id="IPR039425">
    <property type="entry name" value="RNA_pol_sigma-70-like"/>
</dbReference>
<dbReference type="AlphaFoldDB" id="A0A428YXV9"/>
<feature type="domain" description="RNA polymerase sigma factor 70 region 4 type 2" evidence="6">
    <location>
        <begin position="106"/>
        <end position="152"/>
    </location>
</feature>
<comment type="caution">
    <text evidence="7">The sequence shown here is derived from an EMBL/GenBank/DDBJ whole genome shotgun (WGS) entry which is preliminary data.</text>
</comment>
<keyword evidence="3" id="KW-0731">Sigma factor</keyword>
<dbReference type="Gene3D" id="1.10.10.10">
    <property type="entry name" value="Winged helix-like DNA-binding domain superfamily/Winged helix DNA-binding domain"/>
    <property type="match status" value="1"/>
</dbReference>
<evidence type="ECO:0000256" key="3">
    <source>
        <dbReference type="ARBA" id="ARBA00023082"/>
    </source>
</evidence>
<dbReference type="GO" id="GO:0006352">
    <property type="term" value="P:DNA-templated transcription initiation"/>
    <property type="evidence" value="ECO:0007669"/>
    <property type="project" value="InterPro"/>
</dbReference>
<gene>
    <name evidence="7" type="ORF">DMH04_38455</name>
</gene>
<protein>
    <submittedName>
        <fullName evidence="7">RNA polymerase subunit sigma</fullName>
    </submittedName>
</protein>
<dbReference type="Proteomes" id="UP000287547">
    <property type="component" value="Unassembled WGS sequence"/>
</dbReference>
<dbReference type="InterPro" id="IPR013249">
    <property type="entry name" value="RNA_pol_sigma70_r4_t2"/>
</dbReference>
<evidence type="ECO:0000259" key="5">
    <source>
        <dbReference type="Pfam" id="PF04542"/>
    </source>
</evidence>
<sequence length="156" mass="17102">MVRVMVDGDIRQRLAYGDHNALAEVYDLHSATVYAVALSVTSDATVAEDITVNVFVSLWSRPLSYQPGQASLGCWLAMLAHRQAVEWLRNNNIPAQRVTVERPVVLASLPDLTRQALELAYFGGRTYQQIAIELGIPAGTAKSRLRAGLRELAAVL</sequence>
<dbReference type="GO" id="GO:0016987">
    <property type="term" value="F:sigma factor activity"/>
    <property type="evidence" value="ECO:0007669"/>
    <property type="project" value="UniProtKB-KW"/>
</dbReference>
<accession>A0A428YXV9</accession>
<feature type="domain" description="RNA polymerase sigma-70 region 2" evidence="5">
    <location>
        <begin position="26"/>
        <end position="91"/>
    </location>
</feature>
<dbReference type="SUPFAM" id="SSF88946">
    <property type="entry name" value="Sigma2 domain of RNA polymerase sigma factors"/>
    <property type="match status" value="1"/>
</dbReference>
<keyword evidence="2" id="KW-0805">Transcription regulation</keyword>
<comment type="similarity">
    <text evidence="1">Belongs to the sigma-70 factor family. ECF subfamily.</text>
</comment>
<dbReference type="PANTHER" id="PTHR43133">
    <property type="entry name" value="RNA POLYMERASE ECF-TYPE SIGMA FACTO"/>
    <property type="match status" value="1"/>
</dbReference>
<evidence type="ECO:0000256" key="2">
    <source>
        <dbReference type="ARBA" id="ARBA00023015"/>
    </source>
</evidence>
<evidence type="ECO:0000256" key="4">
    <source>
        <dbReference type="ARBA" id="ARBA00023163"/>
    </source>
</evidence>
<reference evidence="7 8" key="1">
    <citation type="submission" date="2018-05" db="EMBL/GenBank/DDBJ databases">
        <title>Evolution of GPA BGCs.</title>
        <authorList>
            <person name="Waglechner N."/>
            <person name="Wright G.D."/>
        </authorList>
    </citation>
    <scope>NUCLEOTIDE SEQUENCE [LARGE SCALE GENOMIC DNA]</scope>
    <source>
        <strain evidence="7 8">A82846</strain>
    </source>
</reference>
<dbReference type="InterPro" id="IPR036388">
    <property type="entry name" value="WH-like_DNA-bd_sf"/>
</dbReference>